<accession>A0ABW6IHC5</accession>
<feature type="transmembrane region" description="Helical" evidence="6">
    <location>
        <begin position="184"/>
        <end position="208"/>
    </location>
</feature>
<keyword evidence="2" id="KW-1003">Cell membrane</keyword>
<feature type="transmembrane region" description="Helical" evidence="6">
    <location>
        <begin position="247"/>
        <end position="265"/>
    </location>
</feature>
<dbReference type="EMBL" id="JBHZOL010000088">
    <property type="protein sequence ID" value="MFE4107616.1"/>
    <property type="molecule type" value="Genomic_DNA"/>
</dbReference>
<organism evidence="7 8">
    <name type="scientific">Almyronema epifaneia S1</name>
    <dbReference type="NCBI Taxonomy" id="2991925"/>
    <lineage>
        <taxon>Bacteria</taxon>
        <taxon>Bacillati</taxon>
        <taxon>Cyanobacteriota</taxon>
        <taxon>Cyanophyceae</taxon>
        <taxon>Nodosilineales</taxon>
        <taxon>Nodosilineaceae</taxon>
        <taxon>Almyronema</taxon>
        <taxon>Almyronema epifaneia</taxon>
    </lineage>
</organism>
<reference evidence="7 8" key="1">
    <citation type="submission" date="2024-10" db="EMBL/GenBank/DDBJ databases">
        <authorList>
            <person name="Ratan Roy A."/>
            <person name="Morales Sandoval P.H."/>
            <person name="De Los Santos Villalobos S."/>
            <person name="Chakraborty S."/>
            <person name="Mukherjee J."/>
        </authorList>
    </citation>
    <scope>NUCLEOTIDE SEQUENCE [LARGE SCALE GENOMIC DNA]</scope>
    <source>
        <strain evidence="7 8">S1</strain>
    </source>
</reference>
<feature type="transmembrane region" description="Helical" evidence="6">
    <location>
        <begin position="220"/>
        <end position="241"/>
    </location>
</feature>
<sequence length="301" mass="33561">MQLFIRSFLKWQQDGCLDMGASLAYYALFSLFPILLVMLSVMGFLLGPKTDIYGQIIGLAQELLPPSAFNVVESTLLQLHEGSVEASIVGFAVLMFTASGFFNALDRSFEKIWRAHEPINNNRSVGEIVLRFLWRRVFAFLLVLGSAVILLASMLSKIAIAIFLKMVNTVSSQVGLIVFEGVNLLPFLQLIVSFLLLTLVLMLLFKVLPPRRIRWGDVRLSGLLTALLLVVLQQLISNSVISLGSRFSSYGVVGGVMVLMFWIYLTSQIFLLGGEFTYVYTRLFGSRQNETSQLLKTSLPS</sequence>
<evidence type="ECO:0000256" key="5">
    <source>
        <dbReference type="ARBA" id="ARBA00023136"/>
    </source>
</evidence>
<dbReference type="NCBIfam" id="TIGR00765">
    <property type="entry name" value="yihY_not_rbn"/>
    <property type="match status" value="1"/>
</dbReference>
<feature type="transmembrane region" description="Helical" evidence="6">
    <location>
        <begin position="86"/>
        <end position="105"/>
    </location>
</feature>
<dbReference type="Proteomes" id="UP001600165">
    <property type="component" value="Unassembled WGS sequence"/>
</dbReference>
<protein>
    <submittedName>
        <fullName evidence="7">YihY/virulence factor BrkB family protein</fullName>
    </submittedName>
</protein>
<evidence type="ECO:0000256" key="3">
    <source>
        <dbReference type="ARBA" id="ARBA00022692"/>
    </source>
</evidence>
<feature type="transmembrane region" description="Helical" evidence="6">
    <location>
        <begin position="23"/>
        <end position="46"/>
    </location>
</feature>
<evidence type="ECO:0000313" key="7">
    <source>
        <dbReference type="EMBL" id="MFE4107616.1"/>
    </source>
</evidence>
<gene>
    <name evidence="7" type="ORF">ACFVKH_15085</name>
</gene>
<evidence type="ECO:0000256" key="2">
    <source>
        <dbReference type="ARBA" id="ARBA00022475"/>
    </source>
</evidence>
<proteinExistence type="predicted"/>
<evidence type="ECO:0000256" key="6">
    <source>
        <dbReference type="SAM" id="Phobius"/>
    </source>
</evidence>
<keyword evidence="4 6" id="KW-1133">Transmembrane helix</keyword>
<dbReference type="PIRSF" id="PIRSF035875">
    <property type="entry name" value="RNase_BN"/>
    <property type="match status" value="1"/>
</dbReference>
<comment type="subcellular location">
    <subcellularLocation>
        <location evidence="1">Cell membrane</location>
        <topology evidence="1">Multi-pass membrane protein</topology>
    </subcellularLocation>
</comment>
<evidence type="ECO:0000313" key="8">
    <source>
        <dbReference type="Proteomes" id="UP001600165"/>
    </source>
</evidence>
<feature type="transmembrane region" description="Helical" evidence="6">
    <location>
        <begin position="137"/>
        <end position="164"/>
    </location>
</feature>
<dbReference type="Pfam" id="PF03631">
    <property type="entry name" value="Virul_fac_BrkB"/>
    <property type="match status" value="1"/>
</dbReference>
<name>A0ABW6IHC5_9CYAN</name>
<comment type="caution">
    <text evidence="7">The sequence shown here is derived from an EMBL/GenBank/DDBJ whole genome shotgun (WGS) entry which is preliminary data.</text>
</comment>
<keyword evidence="3 6" id="KW-0812">Transmembrane</keyword>
<dbReference type="InterPro" id="IPR017039">
    <property type="entry name" value="Virul_fac_BrkB"/>
</dbReference>
<dbReference type="PANTHER" id="PTHR30213">
    <property type="entry name" value="INNER MEMBRANE PROTEIN YHJD"/>
    <property type="match status" value="1"/>
</dbReference>
<keyword evidence="5 6" id="KW-0472">Membrane</keyword>
<evidence type="ECO:0000256" key="1">
    <source>
        <dbReference type="ARBA" id="ARBA00004651"/>
    </source>
</evidence>
<keyword evidence="8" id="KW-1185">Reference proteome</keyword>
<evidence type="ECO:0000256" key="4">
    <source>
        <dbReference type="ARBA" id="ARBA00022989"/>
    </source>
</evidence>
<dbReference type="PANTHER" id="PTHR30213:SF1">
    <property type="entry name" value="INNER MEMBRANE PROTEIN YHJD"/>
    <property type="match status" value="1"/>
</dbReference>